<evidence type="ECO:0000313" key="5">
    <source>
        <dbReference type="Proteomes" id="UP000824110"/>
    </source>
</evidence>
<feature type="transmembrane region" description="Helical" evidence="2">
    <location>
        <begin position="428"/>
        <end position="450"/>
    </location>
</feature>
<dbReference type="PROSITE" id="PS51711">
    <property type="entry name" value="G_FEOB"/>
    <property type="match status" value="1"/>
</dbReference>
<dbReference type="GO" id="GO:0005886">
    <property type="term" value="C:plasma membrane"/>
    <property type="evidence" value="ECO:0007669"/>
    <property type="project" value="TreeGrafter"/>
</dbReference>
<feature type="compositionally biased region" description="Polar residues" evidence="1">
    <location>
        <begin position="195"/>
        <end position="210"/>
    </location>
</feature>
<dbReference type="Proteomes" id="UP000824110">
    <property type="component" value="Unassembled WGS sequence"/>
</dbReference>
<feature type="transmembrane region" description="Helical" evidence="2">
    <location>
        <begin position="605"/>
        <end position="626"/>
    </location>
</feature>
<feature type="transmembrane region" description="Helical" evidence="2">
    <location>
        <begin position="573"/>
        <end position="593"/>
    </location>
</feature>
<keyword evidence="2" id="KW-1133">Transmembrane helix</keyword>
<dbReference type="PANTHER" id="PTHR43185:SF1">
    <property type="entry name" value="FE(2+) TRANSPORTER FEOB"/>
    <property type="match status" value="1"/>
</dbReference>
<feature type="domain" description="FeoB-type G" evidence="3">
    <location>
        <begin position="21"/>
        <end position="177"/>
    </location>
</feature>
<proteinExistence type="predicted"/>
<dbReference type="InterPro" id="IPR050860">
    <property type="entry name" value="FeoB_GTPase"/>
</dbReference>
<feature type="transmembrane region" description="Helical" evidence="2">
    <location>
        <begin position="371"/>
        <end position="389"/>
    </location>
</feature>
<evidence type="ECO:0000256" key="1">
    <source>
        <dbReference type="SAM" id="MobiDB-lite"/>
    </source>
</evidence>
<feature type="transmembrane region" description="Helical" evidence="2">
    <location>
        <begin position="321"/>
        <end position="342"/>
    </location>
</feature>
<dbReference type="Gene3D" id="3.40.50.300">
    <property type="entry name" value="P-loop containing nucleotide triphosphate hydrolases"/>
    <property type="match status" value="1"/>
</dbReference>
<feature type="transmembrane region" description="Helical" evidence="2">
    <location>
        <begin position="483"/>
        <end position="501"/>
    </location>
</feature>
<keyword evidence="2" id="KW-0472">Membrane</keyword>
<dbReference type="InterPro" id="IPR011642">
    <property type="entry name" value="Gate_dom"/>
</dbReference>
<evidence type="ECO:0000313" key="4">
    <source>
        <dbReference type="EMBL" id="HIU61409.1"/>
    </source>
</evidence>
<dbReference type="GO" id="GO:0005525">
    <property type="term" value="F:GTP binding"/>
    <property type="evidence" value="ECO:0007669"/>
    <property type="project" value="InterPro"/>
</dbReference>
<gene>
    <name evidence="4" type="ORF">IAB69_02035</name>
</gene>
<comment type="caution">
    <text evidence="4">The sequence shown here is derived from an EMBL/GenBank/DDBJ whole genome shotgun (WGS) entry which is preliminary data.</text>
</comment>
<evidence type="ECO:0000256" key="2">
    <source>
        <dbReference type="SAM" id="Phobius"/>
    </source>
</evidence>
<keyword evidence="2" id="KW-0812">Transmembrane</keyword>
<name>A0A9D1MJY9_9FIRM</name>
<dbReference type="InterPro" id="IPR030389">
    <property type="entry name" value="G_FEOB_dom"/>
</dbReference>
<feature type="transmembrane region" description="Helical" evidence="2">
    <location>
        <begin position="401"/>
        <end position="422"/>
    </location>
</feature>
<sequence>MSVYSFARPHRALPRTKGASTVKIVLAGNPNAGKTTLFNALTHSRLKTGNWHGVTTSPAYKTRGGITYVDVPGLYSFNGYSMEEACAAEEIASSDAVIVVADSLTLLNSLEFIGQILSLNANAAVYLTKIRQLKRRGGRIDENALASSLGVPVTSSVKQLKKIIPLLAESGQTHMRSAAAEYYTHTADGRASASDGRTSSADSGTYASSGRTQAAHGRFYDAGSRAYGSDGKSRLQSAVNKAYYGGNCGLTRAEKLFLNRYFALFFFIFAILATFIFAFFPGMPGEYLKGLAEELISVKLRAAAASVLPDGKVQSLLCDGIIGGAGGVLSFVPQLFVLYLFLTLLDESGVMSALSFVTDGVFERVKLSGRAAFSLISGFGCTAAAILTTRGFTSKNTQLKAVAALAYIPCGAKMPVFLTLLSPLFKNPFFAVSAFYFAGVAISLAVCALWRGEGEDMLSEVTPLGLPSPVVVLKKLFFYIKGFIIKVATAVMLFCIVSWVLSNFTFALAPCDVQYSMLAAISRALLPLFLPMGITDWRLAFAFISGFSAKENIAATISMLMPLGTGLELSSALAASTFLLLCPPCISAFSASVKETGLKFSIKLLFLQLVTAFLLSYAVHFLFSLFT</sequence>
<organism evidence="4 5">
    <name type="scientific">Candidatus Coproplasma excrementigallinarum</name>
    <dbReference type="NCBI Taxonomy" id="2840747"/>
    <lineage>
        <taxon>Bacteria</taxon>
        <taxon>Bacillati</taxon>
        <taxon>Bacillota</taxon>
        <taxon>Clostridia</taxon>
        <taxon>Eubacteriales</taxon>
        <taxon>Candidatus Coproplasma</taxon>
    </lineage>
</organism>
<feature type="region of interest" description="Disordered" evidence="1">
    <location>
        <begin position="189"/>
        <end position="210"/>
    </location>
</feature>
<accession>A0A9D1MJY9</accession>
<dbReference type="Pfam" id="PF07670">
    <property type="entry name" value="Gate"/>
    <property type="match status" value="2"/>
</dbReference>
<feature type="transmembrane region" description="Helical" evidence="2">
    <location>
        <begin position="261"/>
        <end position="280"/>
    </location>
</feature>
<protein>
    <submittedName>
        <fullName evidence="4">Ferrous iron transporter B</fullName>
    </submittedName>
</protein>
<reference evidence="4" key="1">
    <citation type="submission" date="2020-10" db="EMBL/GenBank/DDBJ databases">
        <authorList>
            <person name="Gilroy R."/>
        </authorList>
    </citation>
    <scope>NUCLEOTIDE SEQUENCE</scope>
    <source>
        <strain evidence="4">CHK195-12923</strain>
    </source>
</reference>
<dbReference type="GO" id="GO:0015093">
    <property type="term" value="F:ferrous iron transmembrane transporter activity"/>
    <property type="evidence" value="ECO:0007669"/>
    <property type="project" value="TreeGrafter"/>
</dbReference>
<dbReference type="AlphaFoldDB" id="A0A9D1MJY9"/>
<dbReference type="EMBL" id="DVNE01000019">
    <property type="protein sequence ID" value="HIU61409.1"/>
    <property type="molecule type" value="Genomic_DNA"/>
</dbReference>
<dbReference type="Pfam" id="PF02421">
    <property type="entry name" value="FeoB_N"/>
    <property type="match status" value="1"/>
</dbReference>
<dbReference type="InterPro" id="IPR027417">
    <property type="entry name" value="P-loop_NTPase"/>
</dbReference>
<dbReference type="SUPFAM" id="SSF52540">
    <property type="entry name" value="P-loop containing nucleoside triphosphate hydrolases"/>
    <property type="match status" value="1"/>
</dbReference>
<feature type="transmembrane region" description="Helical" evidence="2">
    <location>
        <begin position="513"/>
        <end position="532"/>
    </location>
</feature>
<reference evidence="4" key="2">
    <citation type="journal article" date="2021" name="PeerJ">
        <title>Extensive microbial diversity within the chicken gut microbiome revealed by metagenomics and culture.</title>
        <authorList>
            <person name="Gilroy R."/>
            <person name="Ravi A."/>
            <person name="Getino M."/>
            <person name="Pursley I."/>
            <person name="Horton D.L."/>
            <person name="Alikhan N.F."/>
            <person name="Baker D."/>
            <person name="Gharbi K."/>
            <person name="Hall N."/>
            <person name="Watson M."/>
            <person name="Adriaenssens E.M."/>
            <person name="Foster-Nyarko E."/>
            <person name="Jarju S."/>
            <person name="Secka A."/>
            <person name="Antonio M."/>
            <person name="Oren A."/>
            <person name="Chaudhuri R.R."/>
            <person name="La Ragione R."/>
            <person name="Hildebrand F."/>
            <person name="Pallen M.J."/>
        </authorList>
    </citation>
    <scope>NUCLEOTIDE SEQUENCE</scope>
    <source>
        <strain evidence="4">CHK195-12923</strain>
    </source>
</reference>
<dbReference type="PANTHER" id="PTHR43185">
    <property type="entry name" value="FERROUS IRON TRANSPORT PROTEIN B"/>
    <property type="match status" value="1"/>
</dbReference>
<evidence type="ECO:0000259" key="3">
    <source>
        <dbReference type="PROSITE" id="PS51711"/>
    </source>
</evidence>